<dbReference type="PANTHER" id="PTHR11362">
    <property type="entry name" value="PHOSPHATIDYLETHANOLAMINE-BINDING PROTEIN"/>
    <property type="match status" value="1"/>
</dbReference>
<keyword evidence="2" id="KW-1185">Reference proteome</keyword>
<protein>
    <submittedName>
        <fullName evidence="1">Protein FLOWERING LOCUS T</fullName>
    </submittedName>
</protein>
<dbReference type="EMBL" id="KQ483415">
    <property type="protein sequence ID" value="KYP53256.1"/>
    <property type="molecule type" value="Genomic_DNA"/>
</dbReference>
<dbReference type="InterPro" id="IPR035810">
    <property type="entry name" value="PEBP_euk"/>
</dbReference>
<dbReference type="SUPFAM" id="SSF49777">
    <property type="entry name" value="PEBP-like"/>
    <property type="match status" value="1"/>
</dbReference>
<dbReference type="Gene3D" id="3.90.280.10">
    <property type="entry name" value="PEBP-like"/>
    <property type="match status" value="1"/>
</dbReference>
<accession>A0A151SEL9</accession>
<dbReference type="Proteomes" id="UP000075243">
    <property type="component" value="Unassembled WGS sequence"/>
</dbReference>
<sequence>MARDGDPHVVGGVIEDVLNPFTSSISLTIFFNNKAISNGLELRPSHVVNQPRVIVGGEDLRTFYTLVIVDADAPSPINPTLREYLHWMVIDIPTATNAGFGK</sequence>
<dbReference type="InterPro" id="IPR036610">
    <property type="entry name" value="PEBP-like_sf"/>
</dbReference>
<gene>
    <name evidence="1" type="ORF">KK1_024883</name>
</gene>
<dbReference type="Gramene" id="C.cajan_24208.t">
    <property type="protein sequence ID" value="C.cajan_24208.t"/>
    <property type="gene ID" value="C.cajan_24208"/>
</dbReference>
<organism evidence="1 2">
    <name type="scientific">Cajanus cajan</name>
    <name type="common">Pigeon pea</name>
    <name type="synonym">Cajanus indicus</name>
    <dbReference type="NCBI Taxonomy" id="3821"/>
    <lineage>
        <taxon>Eukaryota</taxon>
        <taxon>Viridiplantae</taxon>
        <taxon>Streptophyta</taxon>
        <taxon>Embryophyta</taxon>
        <taxon>Tracheophyta</taxon>
        <taxon>Spermatophyta</taxon>
        <taxon>Magnoliopsida</taxon>
        <taxon>eudicotyledons</taxon>
        <taxon>Gunneridae</taxon>
        <taxon>Pentapetalae</taxon>
        <taxon>rosids</taxon>
        <taxon>fabids</taxon>
        <taxon>Fabales</taxon>
        <taxon>Fabaceae</taxon>
        <taxon>Papilionoideae</taxon>
        <taxon>50 kb inversion clade</taxon>
        <taxon>NPAAA clade</taxon>
        <taxon>indigoferoid/millettioid clade</taxon>
        <taxon>Phaseoleae</taxon>
        <taxon>Cajanus</taxon>
    </lineage>
</organism>
<dbReference type="OMA" id="NINTKME"/>
<dbReference type="AlphaFoldDB" id="A0A151SEL9"/>
<reference evidence="1" key="1">
    <citation type="journal article" date="2012" name="Nat. Biotechnol.">
        <title>Draft genome sequence of pigeonpea (Cajanus cajan), an orphan legume crop of resource-poor farmers.</title>
        <authorList>
            <person name="Varshney R.K."/>
            <person name="Chen W."/>
            <person name="Li Y."/>
            <person name="Bharti A.K."/>
            <person name="Saxena R.K."/>
            <person name="Schlueter J.A."/>
            <person name="Donoghue M.T."/>
            <person name="Azam S."/>
            <person name="Fan G."/>
            <person name="Whaley A.M."/>
            <person name="Farmer A.D."/>
            <person name="Sheridan J."/>
            <person name="Iwata A."/>
            <person name="Tuteja R."/>
            <person name="Penmetsa R.V."/>
            <person name="Wu W."/>
            <person name="Upadhyaya H.D."/>
            <person name="Yang S.P."/>
            <person name="Shah T."/>
            <person name="Saxena K.B."/>
            <person name="Michael T."/>
            <person name="McCombie W.R."/>
            <person name="Yang B."/>
            <person name="Zhang G."/>
            <person name="Yang H."/>
            <person name="Wang J."/>
            <person name="Spillane C."/>
            <person name="Cook D.R."/>
            <person name="May G.D."/>
            <person name="Xu X."/>
            <person name="Jackson S.A."/>
        </authorList>
    </citation>
    <scope>NUCLEOTIDE SEQUENCE [LARGE SCALE GENOMIC DNA]</scope>
</reference>
<proteinExistence type="predicted"/>
<evidence type="ECO:0000313" key="1">
    <source>
        <dbReference type="EMBL" id="KYP53256.1"/>
    </source>
</evidence>
<name>A0A151SEL9_CAJCA</name>
<dbReference type="STRING" id="3821.A0A151SEL9"/>
<evidence type="ECO:0000313" key="2">
    <source>
        <dbReference type="Proteomes" id="UP000075243"/>
    </source>
</evidence>
<dbReference type="PANTHER" id="PTHR11362:SF96">
    <property type="entry name" value="FTC"/>
    <property type="match status" value="1"/>
</dbReference>